<protein>
    <submittedName>
        <fullName evidence="1">Uncharacterized protein</fullName>
    </submittedName>
</protein>
<evidence type="ECO:0000313" key="1">
    <source>
        <dbReference type="EMBL" id="MDN4370996.1"/>
    </source>
</evidence>
<dbReference type="EMBL" id="JAQIHS010000035">
    <property type="protein sequence ID" value="MDN4370996.1"/>
    <property type="molecule type" value="Genomic_DNA"/>
</dbReference>
<dbReference type="Proteomes" id="UP001169985">
    <property type="component" value="Unassembled WGS sequence"/>
</dbReference>
<evidence type="ECO:0000313" key="2">
    <source>
        <dbReference type="Proteomes" id="UP001169985"/>
    </source>
</evidence>
<dbReference type="RefSeq" id="WP_149335240.1">
    <property type="nucleotide sequence ID" value="NZ_CP126611.1"/>
</dbReference>
<reference evidence="1" key="1">
    <citation type="journal article" date="2023" name="Antimicrob Resist Infect Control">
        <title>Sanitary installations and wastewater plumbing as reservoir for the long-term circulation and transmission of carbapenemase producing Citrobacter freundii clones in a hospital setting.</title>
        <authorList>
            <person name="Hamerlinck H."/>
            <person name="Aerssens A."/>
            <person name="Boelens J."/>
            <person name="Dehaene A."/>
            <person name="McMahon M."/>
            <person name="Messiaen A.S."/>
            <person name="Vandendriessche S."/>
            <person name="Velghe A."/>
            <person name="Leroux-Roels I."/>
            <person name="Verhasselt B."/>
        </authorList>
    </citation>
    <scope>NUCLEOTIDE SEQUENCE</scope>
    <source>
        <strain evidence="1">UZG-GERCF-220920-Env23</strain>
    </source>
</reference>
<comment type="caution">
    <text evidence="1">The sequence shown here is derived from an EMBL/GenBank/DDBJ whole genome shotgun (WGS) entry which is preliminary data.</text>
</comment>
<dbReference type="AlphaFoldDB" id="A0AAW7LWQ4"/>
<name>A0AAW7LWQ4_9ENTR</name>
<accession>A0AAW7LWQ4</accession>
<sequence>MDNEAKNQRTADSIEVLMLLTIDMSPSSIEPLAQKILDAIDDLNELQERRNADTGPCKYCGGTGYFRWKKSANTFPCPCMGCDPSEAPQQEVRSALEIGMSRYAGAMQKLADSGD</sequence>
<proteinExistence type="predicted"/>
<organism evidence="1 2">
    <name type="scientific">Citrobacter portucalensis</name>
    <dbReference type="NCBI Taxonomy" id="1639133"/>
    <lineage>
        <taxon>Bacteria</taxon>
        <taxon>Pseudomonadati</taxon>
        <taxon>Pseudomonadota</taxon>
        <taxon>Gammaproteobacteria</taxon>
        <taxon>Enterobacterales</taxon>
        <taxon>Enterobacteriaceae</taxon>
        <taxon>Citrobacter</taxon>
        <taxon>Citrobacter freundii complex</taxon>
    </lineage>
</organism>
<gene>
    <name evidence="1" type="ORF">PEY55_22330</name>
</gene>
<reference evidence="1" key="2">
    <citation type="submission" date="2023-01" db="EMBL/GenBank/DDBJ databases">
        <authorList>
            <person name="Hamerlinck H."/>
            <person name="Aerssens A."/>
            <person name="Boelens J."/>
            <person name="Messiaen A.-S."/>
            <person name="Vandendriessche S."/>
            <person name="Velghe A."/>
            <person name="Verhasselt B."/>
            <person name="Leroux-Roels I."/>
        </authorList>
    </citation>
    <scope>NUCLEOTIDE SEQUENCE</scope>
    <source>
        <strain evidence="1">UZG-GERCF-220920-Env23</strain>
    </source>
</reference>